<comment type="similarity">
    <text evidence="2">Belongs to the steroid 5-alpha reductase family.</text>
</comment>
<dbReference type="Proteomes" id="UP001417504">
    <property type="component" value="Unassembled WGS sequence"/>
</dbReference>
<organism evidence="8 9">
    <name type="scientific">Stephania japonica</name>
    <dbReference type="NCBI Taxonomy" id="461633"/>
    <lineage>
        <taxon>Eukaryota</taxon>
        <taxon>Viridiplantae</taxon>
        <taxon>Streptophyta</taxon>
        <taxon>Embryophyta</taxon>
        <taxon>Tracheophyta</taxon>
        <taxon>Spermatophyta</taxon>
        <taxon>Magnoliopsida</taxon>
        <taxon>Ranunculales</taxon>
        <taxon>Menispermaceae</taxon>
        <taxon>Menispermoideae</taxon>
        <taxon>Cissampelideae</taxon>
        <taxon>Stephania</taxon>
    </lineage>
</organism>
<comment type="caution">
    <text evidence="8">The sequence shown here is derived from an EMBL/GenBank/DDBJ whole genome shotgun (WGS) entry which is preliminary data.</text>
</comment>
<feature type="transmembrane region" description="Helical" evidence="6">
    <location>
        <begin position="12"/>
        <end position="32"/>
    </location>
</feature>
<comment type="subcellular location">
    <subcellularLocation>
        <location evidence="1">Membrane</location>
        <topology evidence="1">Multi-pass membrane protein</topology>
    </subcellularLocation>
</comment>
<proteinExistence type="inferred from homology"/>
<keyword evidence="9" id="KW-1185">Reference proteome</keyword>
<evidence type="ECO:0000313" key="9">
    <source>
        <dbReference type="Proteomes" id="UP001417504"/>
    </source>
</evidence>
<feature type="transmembrane region" description="Helical" evidence="6">
    <location>
        <begin position="52"/>
        <end position="71"/>
    </location>
</feature>
<dbReference type="InterPro" id="IPR001104">
    <property type="entry name" value="3-oxo-5_a-steroid_4-DH_C"/>
</dbReference>
<dbReference type="GO" id="GO:0016132">
    <property type="term" value="P:brassinosteroid biosynthetic process"/>
    <property type="evidence" value="ECO:0007669"/>
    <property type="project" value="TreeGrafter"/>
</dbReference>
<evidence type="ECO:0000256" key="4">
    <source>
        <dbReference type="ARBA" id="ARBA00022989"/>
    </source>
</evidence>
<protein>
    <recommendedName>
        <fullName evidence="7">3-oxo-5-alpha-steroid 4-dehydrogenase C-terminal domain-containing protein</fullName>
    </recommendedName>
</protein>
<keyword evidence="4 6" id="KW-1133">Transmembrane helix</keyword>
<evidence type="ECO:0000256" key="3">
    <source>
        <dbReference type="ARBA" id="ARBA00022692"/>
    </source>
</evidence>
<reference evidence="8 9" key="1">
    <citation type="submission" date="2024-01" db="EMBL/GenBank/DDBJ databases">
        <title>Genome assemblies of Stephania.</title>
        <authorList>
            <person name="Yang L."/>
        </authorList>
    </citation>
    <scope>NUCLEOTIDE SEQUENCE [LARGE SCALE GENOMIC DNA]</scope>
    <source>
        <strain evidence="8">QJT</strain>
        <tissue evidence="8">Leaf</tissue>
    </source>
</reference>
<dbReference type="PANTHER" id="PTHR10556:SF43">
    <property type="entry name" value="STEROID 5-ALPHA-REDUCTASE DET2"/>
    <property type="match status" value="1"/>
</dbReference>
<dbReference type="AlphaFoldDB" id="A0AAP0IYY0"/>
<feature type="transmembrane region" description="Helical" evidence="6">
    <location>
        <begin position="153"/>
        <end position="172"/>
    </location>
</feature>
<evidence type="ECO:0000256" key="2">
    <source>
        <dbReference type="ARBA" id="ARBA00007742"/>
    </source>
</evidence>
<dbReference type="GO" id="GO:0016020">
    <property type="term" value="C:membrane"/>
    <property type="evidence" value="ECO:0007669"/>
    <property type="project" value="UniProtKB-SubCell"/>
</dbReference>
<dbReference type="PANTHER" id="PTHR10556">
    <property type="entry name" value="3-OXO-5-ALPHA-STEROID 4-DEHYDROGENASE"/>
    <property type="match status" value="1"/>
</dbReference>
<dbReference type="InterPro" id="IPR039357">
    <property type="entry name" value="SRD5A/TECR"/>
</dbReference>
<keyword evidence="3 6" id="KW-0812">Transmembrane</keyword>
<evidence type="ECO:0000313" key="8">
    <source>
        <dbReference type="EMBL" id="KAK9124399.1"/>
    </source>
</evidence>
<gene>
    <name evidence="8" type="ORF">Sjap_014001</name>
</gene>
<name>A0AAP0IYY0_9MAGN</name>
<evidence type="ECO:0000256" key="6">
    <source>
        <dbReference type="SAM" id="Phobius"/>
    </source>
</evidence>
<dbReference type="GO" id="GO:0016627">
    <property type="term" value="F:oxidoreductase activity, acting on the CH-CH group of donors"/>
    <property type="evidence" value="ECO:0007669"/>
    <property type="project" value="InterPro"/>
</dbReference>
<dbReference type="Pfam" id="PF02544">
    <property type="entry name" value="Steroid_dh"/>
    <property type="match status" value="1"/>
</dbReference>
<evidence type="ECO:0000256" key="5">
    <source>
        <dbReference type="ARBA" id="ARBA00023136"/>
    </source>
</evidence>
<dbReference type="EMBL" id="JBBNAE010000005">
    <property type="protein sequence ID" value="KAK9124399.1"/>
    <property type="molecule type" value="Genomic_DNA"/>
</dbReference>
<feature type="transmembrane region" description="Helical" evidence="6">
    <location>
        <begin position="115"/>
        <end position="133"/>
    </location>
</feature>
<keyword evidence="5 6" id="KW-0472">Membrane</keyword>
<evidence type="ECO:0000256" key="1">
    <source>
        <dbReference type="ARBA" id="ARBA00004141"/>
    </source>
</evidence>
<feature type="domain" description="3-oxo-5-alpha-steroid 4-dehydrogenase C-terminal" evidence="7">
    <location>
        <begin position="115"/>
        <end position="185"/>
    </location>
</feature>
<evidence type="ECO:0000259" key="7">
    <source>
        <dbReference type="Pfam" id="PF02544"/>
    </source>
</evidence>
<sequence length="198" mass="22425">MKFLESDETLYTYSLMFLYISGTSNLFILQFLQAPYGKHLSPSWGPTVSPTLAWVLMESPTIFLPLLLLLFPLARHRSSPRSLSLLSLFLLHYLHRTFIYPFYLPRRAPTSKATQFPISIALMAFSFNVLNAYVQSRSIFHYIDYDAEGGVGFWVRFFAGLGVFLWGMSVNVRSDLVLVRLRGRGRGIGCLLGGGLRG</sequence>
<accession>A0AAP0IYY0</accession>